<feature type="compositionally biased region" description="Low complexity" evidence="3">
    <location>
        <begin position="24"/>
        <end position="53"/>
    </location>
</feature>
<keyword evidence="2" id="KW-0813">Transport</keyword>
<sequence>MGARSHRSVTAVAAVGLASGLALAGCSSSSSKPSAGSSNSSAATSASGSASGSAPGGGTASGPALPDLSGKSIQVLAEWSGTEQQDFQKVIDAFTAKTHAKVSYQGAGDQTVTVLQSKIAGGGAPDVALIAAPGAITDLAKAGKLTPLSADVQSTIDANFDPGWKKLGTIDGKSYSIMFKAADKGTFWYNTAAFQQAGIQPPTDWAGFLKDCQALSDAGITPVSVGGADGWTLADWFQNVYLSQAGPDMYDKLSHHQIPWTDPSVKQALTTLGQLFGNDQFLAGGKSGALQTSFNDSVTNTFKTPPKAAMVFEGDFSSSVITSTTSAKLGTDAKFFPFPAAGSTANFVQGSGDAAVALNNNPATMAFIQYLASPEAGSIWAQAGGFLSPNKNVPASAYPDDITRAEAAQLTQAGPNFRFSLDDLSPAGFGGTKGAGEWGDLQYFLGHPTDVDGTAAKLEADAAKVTWS</sequence>
<name>A0ABS5L4Z9_9ACTN</name>
<dbReference type="PROSITE" id="PS51257">
    <property type="entry name" value="PROKAR_LIPOPROTEIN"/>
    <property type="match status" value="1"/>
</dbReference>
<evidence type="ECO:0000256" key="3">
    <source>
        <dbReference type="SAM" id="MobiDB-lite"/>
    </source>
</evidence>
<evidence type="ECO:0000256" key="4">
    <source>
        <dbReference type="SAM" id="SignalP"/>
    </source>
</evidence>
<proteinExistence type="inferred from homology"/>
<dbReference type="InterPro" id="IPR006059">
    <property type="entry name" value="SBP"/>
</dbReference>
<dbReference type="SUPFAM" id="SSF53850">
    <property type="entry name" value="Periplasmic binding protein-like II"/>
    <property type="match status" value="1"/>
</dbReference>
<dbReference type="Gene3D" id="3.40.190.10">
    <property type="entry name" value="Periplasmic binding protein-like II"/>
    <property type="match status" value="2"/>
</dbReference>
<keyword evidence="4" id="KW-0732">Signal</keyword>
<dbReference type="PANTHER" id="PTHR43649">
    <property type="entry name" value="ARABINOSE-BINDING PROTEIN-RELATED"/>
    <property type="match status" value="1"/>
</dbReference>
<evidence type="ECO:0000256" key="2">
    <source>
        <dbReference type="ARBA" id="ARBA00022448"/>
    </source>
</evidence>
<organism evidence="5 6">
    <name type="scientific">Catenulispora pinistramenti</name>
    <dbReference type="NCBI Taxonomy" id="2705254"/>
    <lineage>
        <taxon>Bacteria</taxon>
        <taxon>Bacillati</taxon>
        <taxon>Actinomycetota</taxon>
        <taxon>Actinomycetes</taxon>
        <taxon>Catenulisporales</taxon>
        <taxon>Catenulisporaceae</taxon>
        <taxon>Catenulispora</taxon>
    </lineage>
</organism>
<evidence type="ECO:0000313" key="5">
    <source>
        <dbReference type="EMBL" id="MBS2553389.1"/>
    </source>
</evidence>
<gene>
    <name evidence="5" type="ORF">KGQ19_41700</name>
</gene>
<feature type="signal peptide" evidence="4">
    <location>
        <begin position="1"/>
        <end position="24"/>
    </location>
</feature>
<dbReference type="EMBL" id="JAAFYZ010000251">
    <property type="protein sequence ID" value="MBS2553389.1"/>
    <property type="molecule type" value="Genomic_DNA"/>
</dbReference>
<comment type="caution">
    <text evidence="5">The sequence shown here is derived from an EMBL/GenBank/DDBJ whole genome shotgun (WGS) entry which is preliminary data.</text>
</comment>
<dbReference type="InterPro" id="IPR050490">
    <property type="entry name" value="Bact_solute-bd_prot1"/>
</dbReference>
<reference evidence="5 6" key="1">
    <citation type="submission" date="2020-02" db="EMBL/GenBank/DDBJ databases">
        <title>Acidophilic actinobacteria isolated from forest soil.</title>
        <authorList>
            <person name="Golinska P."/>
        </authorList>
    </citation>
    <scope>NUCLEOTIDE SEQUENCE [LARGE SCALE GENOMIC DNA]</scope>
    <source>
        <strain evidence="5 6">NL8</strain>
    </source>
</reference>
<feature type="region of interest" description="Disordered" evidence="3">
    <location>
        <begin position="24"/>
        <end position="65"/>
    </location>
</feature>
<evidence type="ECO:0000313" key="6">
    <source>
        <dbReference type="Proteomes" id="UP000730482"/>
    </source>
</evidence>
<keyword evidence="6" id="KW-1185">Reference proteome</keyword>
<protein>
    <submittedName>
        <fullName evidence="5">Extracellular solute-binding protein</fullName>
    </submittedName>
</protein>
<comment type="similarity">
    <text evidence="1">Belongs to the bacterial solute-binding protein 1 family.</text>
</comment>
<feature type="chain" id="PRO_5045757267" evidence="4">
    <location>
        <begin position="25"/>
        <end position="468"/>
    </location>
</feature>
<dbReference type="Proteomes" id="UP000730482">
    <property type="component" value="Unassembled WGS sequence"/>
</dbReference>
<dbReference type="RefSeq" id="WP_212019879.1">
    <property type="nucleotide sequence ID" value="NZ_JAAFYZ010000251.1"/>
</dbReference>
<dbReference type="PANTHER" id="PTHR43649:SF29">
    <property type="entry name" value="OSMOPROTECTIVE COMPOUNDS-BINDING PROTEIN GGTB"/>
    <property type="match status" value="1"/>
</dbReference>
<evidence type="ECO:0000256" key="1">
    <source>
        <dbReference type="ARBA" id="ARBA00008520"/>
    </source>
</evidence>
<accession>A0ABS5L4Z9</accession>
<dbReference type="Pfam" id="PF01547">
    <property type="entry name" value="SBP_bac_1"/>
    <property type="match status" value="1"/>
</dbReference>